<name>A0A1V6NTF9_PENPO</name>
<dbReference type="InterPro" id="IPR050815">
    <property type="entry name" value="TF_fung"/>
</dbReference>
<keyword evidence="4" id="KW-0238">DNA-binding</keyword>
<dbReference type="PANTHER" id="PTHR47338">
    <property type="entry name" value="ZN(II)2CYS6 TRANSCRIPTION FACTOR (EUROFUNG)-RELATED"/>
    <property type="match status" value="1"/>
</dbReference>
<feature type="domain" description="Zn(2)-C6 fungal-type" evidence="7">
    <location>
        <begin position="15"/>
        <end position="45"/>
    </location>
</feature>
<dbReference type="Gene3D" id="4.10.240.10">
    <property type="entry name" value="Zn(2)-C6 fungal-type DNA-binding domain"/>
    <property type="match status" value="1"/>
</dbReference>
<keyword evidence="2" id="KW-0479">Metal-binding</keyword>
<dbReference type="PROSITE" id="PS00463">
    <property type="entry name" value="ZN2_CY6_FUNGAL_1"/>
    <property type="match status" value="1"/>
</dbReference>
<reference evidence="9" key="1">
    <citation type="journal article" date="2017" name="Nat. Microbiol.">
        <title>Global analysis of biosynthetic gene clusters reveals vast potential of secondary metabolite production in Penicillium species.</title>
        <authorList>
            <person name="Nielsen J.C."/>
            <person name="Grijseels S."/>
            <person name="Prigent S."/>
            <person name="Ji B."/>
            <person name="Dainat J."/>
            <person name="Nielsen K.F."/>
            <person name="Frisvad J.C."/>
            <person name="Workman M."/>
            <person name="Nielsen J."/>
        </authorList>
    </citation>
    <scope>NUCLEOTIDE SEQUENCE [LARGE SCALE GENOMIC DNA]</scope>
    <source>
        <strain evidence="9">IBT 4502</strain>
    </source>
</reference>
<evidence type="ECO:0000313" key="8">
    <source>
        <dbReference type="EMBL" id="OQD67940.1"/>
    </source>
</evidence>
<dbReference type="CDD" id="cd12148">
    <property type="entry name" value="fungal_TF_MHR"/>
    <property type="match status" value="1"/>
</dbReference>
<dbReference type="PROSITE" id="PS50048">
    <property type="entry name" value="ZN2_CY6_FUNGAL_2"/>
    <property type="match status" value="1"/>
</dbReference>
<dbReference type="Pfam" id="PF00172">
    <property type="entry name" value="Zn_clus"/>
    <property type="match status" value="1"/>
</dbReference>
<comment type="caution">
    <text evidence="8">The sequence shown here is derived from an EMBL/GenBank/DDBJ whole genome shotgun (WGS) entry which is preliminary data.</text>
</comment>
<dbReference type="PANTHER" id="PTHR47338:SF3">
    <property type="entry name" value="C6 FINGER DOMAIN TRANSCRIPTION FACTOR DBAA-RELATED"/>
    <property type="match status" value="1"/>
</dbReference>
<dbReference type="OrthoDB" id="3037908at2759"/>
<dbReference type="GO" id="GO:0005634">
    <property type="term" value="C:nucleus"/>
    <property type="evidence" value="ECO:0007669"/>
    <property type="project" value="UniProtKB-SubCell"/>
</dbReference>
<dbReference type="Pfam" id="PF04082">
    <property type="entry name" value="Fungal_trans"/>
    <property type="match status" value="1"/>
</dbReference>
<dbReference type="SMART" id="SM00906">
    <property type="entry name" value="Fungal_trans"/>
    <property type="match status" value="1"/>
</dbReference>
<evidence type="ECO:0000256" key="4">
    <source>
        <dbReference type="ARBA" id="ARBA00023125"/>
    </source>
</evidence>
<dbReference type="SUPFAM" id="SSF57701">
    <property type="entry name" value="Zn2/Cys6 DNA-binding domain"/>
    <property type="match status" value="1"/>
</dbReference>
<keyword evidence="6" id="KW-0539">Nucleus</keyword>
<keyword evidence="3" id="KW-0805">Transcription regulation</keyword>
<dbReference type="GO" id="GO:0006351">
    <property type="term" value="P:DNA-templated transcription"/>
    <property type="evidence" value="ECO:0007669"/>
    <property type="project" value="InterPro"/>
</dbReference>
<dbReference type="InterPro" id="IPR007219">
    <property type="entry name" value="XnlR_reg_dom"/>
</dbReference>
<accession>A0A1V6NTF9</accession>
<evidence type="ECO:0000313" key="9">
    <source>
        <dbReference type="Proteomes" id="UP000191408"/>
    </source>
</evidence>
<evidence type="ECO:0000259" key="7">
    <source>
        <dbReference type="PROSITE" id="PS50048"/>
    </source>
</evidence>
<dbReference type="GO" id="GO:0000981">
    <property type="term" value="F:DNA-binding transcription factor activity, RNA polymerase II-specific"/>
    <property type="evidence" value="ECO:0007669"/>
    <property type="project" value="InterPro"/>
</dbReference>
<comment type="subcellular location">
    <subcellularLocation>
        <location evidence="1">Nucleus</location>
    </subcellularLocation>
</comment>
<evidence type="ECO:0000256" key="5">
    <source>
        <dbReference type="ARBA" id="ARBA00023163"/>
    </source>
</evidence>
<sequence length="586" mass="66475">MSLSITRGRQRPGPACDECRRRKLRCDGQQPQCGVCQETDIVCEVTPRGTRGPKKGHLKALKSRVEQLEAMLESSLSAQEPDDLQIQNLNNTQSSSEGTVAASPIDVIHPTALNITEPWQPTATSSVPEPGAFGFLSDSPSLSHVLSSSSTLPINIRLPPTDIVRAELDQLYLDRVHHSIPILHQRRYLSWSKYSTKSASRTCLQYAMWALASLLSTQFRDMIEPLYQKTKQMLEHLSLEANEKINLTTELAQAWVLVVIFESMRTYHQQAWMSVGRAFRLVQVMRYHEIDSPQDRKGSSSESSRMGDFTEIEEKRRVFWMAYFLDHVISIRDDWPITLNEHVICTRLPAPDTEFQAGRHQLGPFLSEAMTDPDLKVRSPFNECLILVTICGRSLLQSQQHHISKAYGGMTIDYMEQRLWLETLLTTRLQVLSQCYPSPTEVYDPLLLFASVLGQATVVYFCKSIMDSTIIPDDELEVNVDLFGPQNRALEASTNIIRLASTLRDLPFAKIHPLMPIPLFLCAEFLYDGMHTGEPFQSRLQELFHILRELKNANNHEQSYLDLLPRSCISKTIDLFSHSVEGTATN</sequence>
<dbReference type="InterPro" id="IPR036864">
    <property type="entry name" value="Zn2-C6_fun-type_DNA-bd_sf"/>
</dbReference>
<dbReference type="EMBL" id="MDYM01000003">
    <property type="protein sequence ID" value="OQD67940.1"/>
    <property type="molecule type" value="Genomic_DNA"/>
</dbReference>
<gene>
    <name evidence="8" type="ORF">PENPOL_c003G09408</name>
</gene>
<keyword evidence="5" id="KW-0804">Transcription</keyword>
<dbReference type="STRING" id="60169.A0A1V6NTF9"/>
<dbReference type="GO" id="GO:0003677">
    <property type="term" value="F:DNA binding"/>
    <property type="evidence" value="ECO:0007669"/>
    <property type="project" value="UniProtKB-KW"/>
</dbReference>
<evidence type="ECO:0000256" key="1">
    <source>
        <dbReference type="ARBA" id="ARBA00004123"/>
    </source>
</evidence>
<dbReference type="InterPro" id="IPR001138">
    <property type="entry name" value="Zn2Cys6_DnaBD"/>
</dbReference>
<evidence type="ECO:0000256" key="3">
    <source>
        <dbReference type="ARBA" id="ARBA00023015"/>
    </source>
</evidence>
<evidence type="ECO:0000256" key="2">
    <source>
        <dbReference type="ARBA" id="ARBA00022723"/>
    </source>
</evidence>
<dbReference type="GO" id="GO:0008270">
    <property type="term" value="F:zinc ion binding"/>
    <property type="evidence" value="ECO:0007669"/>
    <property type="project" value="InterPro"/>
</dbReference>
<dbReference type="AlphaFoldDB" id="A0A1V6NTF9"/>
<dbReference type="CDD" id="cd00067">
    <property type="entry name" value="GAL4"/>
    <property type="match status" value="1"/>
</dbReference>
<evidence type="ECO:0000256" key="6">
    <source>
        <dbReference type="ARBA" id="ARBA00023242"/>
    </source>
</evidence>
<protein>
    <recommendedName>
        <fullName evidence="7">Zn(2)-C6 fungal-type domain-containing protein</fullName>
    </recommendedName>
</protein>
<organism evidence="8 9">
    <name type="scientific">Penicillium polonicum</name>
    <dbReference type="NCBI Taxonomy" id="60169"/>
    <lineage>
        <taxon>Eukaryota</taxon>
        <taxon>Fungi</taxon>
        <taxon>Dikarya</taxon>
        <taxon>Ascomycota</taxon>
        <taxon>Pezizomycotina</taxon>
        <taxon>Eurotiomycetes</taxon>
        <taxon>Eurotiomycetidae</taxon>
        <taxon>Eurotiales</taxon>
        <taxon>Aspergillaceae</taxon>
        <taxon>Penicillium</taxon>
    </lineage>
</organism>
<dbReference type="Proteomes" id="UP000191408">
    <property type="component" value="Unassembled WGS sequence"/>
</dbReference>
<proteinExistence type="predicted"/>
<dbReference type="SMART" id="SM00066">
    <property type="entry name" value="GAL4"/>
    <property type="match status" value="1"/>
</dbReference>
<keyword evidence="9" id="KW-1185">Reference proteome</keyword>